<comment type="caution">
    <text evidence="1">The sequence shown here is derived from an EMBL/GenBank/DDBJ whole genome shotgun (WGS) entry which is preliminary data.</text>
</comment>
<dbReference type="Proteomes" id="UP000824120">
    <property type="component" value="Chromosome 4"/>
</dbReference>
<protein>
    <submittedName>
        <fullName evidence="1">Uncharacterized protein</fullName>
    </submittedName>
</protein>
<evidence type="ECO:0000313" key="2">
    <source>
        <dbReference type="Proteomes" id="UP000824120"/>
    </source>
</evidence>
<organism evidence="1 2">
    <name type="scientific">Solanum commersonii</name>
    <name type="common">Commerson's wild potato</name>
    <name type="synonym">Commerson's nightshade</name>
    <dbReference type="NCBI Taxonomy" id="4109"/>
    <lineage>
        <taxon>Eukaryota</taxon>
        <taxon>Viridiplantae</taxon>
        <taxon>Streptophyta</taxon>
        <taxon>Embryophyta</taxon>
        <taxon>Tracheophyta</taxon>
        <taxon>Spermatophyta</taxon>
        <taxon>Magnoliopsida</taxon>
        <taxon>eudicotyledons</taxon>
        <taxon>Gunneridae</taxon>
        <taxon>Pentapetalae</taxon>
        <taxon>asterids</taxon>
        <taxon>lamiids</taxon>
        <taxon>Solanales</taxon>
        <taxon>Solanaceae</taxon>
        <taxon>Solanoideae</taxon>
        <taxon>Solaneae</taxon>
        <taxon>Solanum</taxon>
    </lineage>
</organism>
<proteinExistence type="predicted"/>
<dbReference type="OrthoDB" id="5835829at2759"/>
<dbReference type="EMBL" id="JACXVP010000004">
    <property type="protein sequence ID" value="KAG5609405.1"/>
    <property type="molecule type" value="Genomic_DNA"/>
</dbReference>
<dbReference type="AlphaFoldDB" id="A0A9J5ZAN5"/>
<sequence length="114" mass="13102">MEWKKQAYFHRPRGYWQPHPLVDEDISVCAAQPCTLFPQILWKIGLHIIMEWEKRDELVTASAIENIVRKLMTSEEGDDIRKRAEKLGAAVRESIEKGGASQLELNSLTPDLKT</sequence>
<evidence type="ECO:0000313" key="1">
    <source>
        <dbReference type="EMBL" id="KAG5609405.1"/>
    </source>
</evidence>
<keyword evidence="2" id="KW-1185">Reference proteome</keyword>
<gene>
    <name evidence="1" type="ORF">H5410_020686</name>
</gene>
<name>A0A9J5ZAN5_SOLCO</name>
<dbReference type="Gene3D" id="3.40.50.2000">
    <property type="entry name" value="Glycogen Phosphorylase B"/>
    <property type="match status" value="2"/>
</dbReference>
<reference evidence="1 2" key="1">
    <citation type="submission" date="2020-09" db="EMBL/GenBank/DDBJ databases">
        <title>De no assembly of potato wild relative species, Solanum commersonii.</title>
        <authorList>
            <person name="Cho K."/>
        </authorList>
    </citation>
    <scope>NUCLEOTIDE SEQUENCE [LARGE SCALE GENOMIC DNA]</scope>
    <source>
        <strain evidence="1">LZ3.2</strain>
        <tissue evidence="1">Leaf</tissue>
    </source>
</reference>
<dbReference type="SUPFAM" id="SSF53756">
    <property type="entry name" value="UDP-Glycosyltransferase/glycogen phosphorylase"/>
    <property type="match status" value="1"/>
</dbReference>
<accession>A0A9J5ZAN5</accession>